<dbReference type="InterPro" id="IPR014044">
    <property type="entry name" value="CAP_dom"/>
</dbReference>
<keyword evidence="4" id="KW-1185">Reference proteome</keyword>
<dbReference type="OrthoDB" id="6433391at2759"/>
<feature type="signal peptide" evidence="1">
    <location>
        <begin position="1"/>
        <end position="18"/>
    </location>
</feature>
<comment type="caution">
    <text evidence="3">The sequence shown here is derived from an EMBL/GenBank/DDBJ whole genome shotgun (WGS) entry which is preliminary data.</text>
</comment>
<feature type="domain" description="SCP" evidence="2">
    <location>
        <begin position="28"/>
        <end position="98"/>
    </location>
</feature>
<evidence type="ECO:0000256" key="1">
    <source>
        <dbReference type="SAM" id="SignalP"/>
    </source>
</evidence>
<dbReference type="AlphaFoldDB" id="A0A443RSL2"/>
<evidence type="ECO:0000313" key="4">
    <source>
        <dbReference type="Proteomes" id="UP000288716"/>
    </source>
</evidence>
<dbReference type="EMBL" id="NCKV01044857">
    <property type="protein sequence ID" value="RWS18169.1"/>
    <property type="molecule type" value="Genomic_DNA"/>
</dbReference>
<proteinExistence type="predicted"/>
<organism evidence="3 4">
    <name type="scientific">Leptotrombidium deliense</name>
    <dbReference type="NCBI Taxonomy" id="299467"/>
    <lineage>
        <taxon>Eukaryota</taxon>
        <taxon>Metazoa</taxon>
        <taxon>Ecdysozoa</taxon>
        <taxon>Arthropoda</taxon>
        <taxon>Chelicerata</taxon>
        <taxon>Arachnida</taxon>
        <taxon>Acari</taxon>
        <taxon>Acariformes</taxon>
        <taxon>Trombidiformes</taxon>
        <taxon>Prostigmata</taxon>
        <taxon>Anystina</taxon>
        <taxon>Parasitengona</taxon>
        <taxon>Trombiculoidea</taxon>
        <taxon>Trombiculidae</taxon>
        <taxon>Leptotrombidium</taxon>
    </lineage>
</organism>
<reference evidence="3 4" key="1">
    <citation type="journal article" date="2018" name="Gigascience">
        <title>Genomes of trombidid mites reveal novel predicted allergens and laterally-transferred genes associated with secondary metabolism.</title>
        <authorList>
            <person name="Dong X."/>
            <person name="Chaisiri K."/>
            <person name="Xia D."/>
            <person name="Armstrong S.D."/>
            <person name="Fang Y."/>
            <person name="Donnelly M.J."/>
            <person name="Kadowaki T."/>
            <person name="McGarry J.W."/>
            <person name="Darby A.C."/>
            <person name="Makepeace B.L."/>
        </authorList>
    </citation>
    <scope>NUCLEOTIDE SEQUENCE [LARGE SCALE GENOMIC DNA]</scope>
    <source>
        <strain evidence="3">UoL-UT</strain>
    </source>
</reference>
<evidence type="ECO:0000259" key="2">
    <source>
        <dbReference type="Pfam" id="PF00188"/>
    </source>
</evidence>
<sequence length="104" mass="11493">MIRTAIICVAVFLNIVLCYDISTDCIASHNKARRIDTSPDIAYNSSVCKHAEKRAKELADNCKFDHNGNSGSGYGENLGAGSQYGCAESMKMWLDEKKNIVMRN</sequence>
<dbReference type="VEuPathDB" id="VectorBase:LDEU013871"/>
<dbReference type="Proteomes" id="UP000288716">
    <property type="component" value="Unassembled WGS sequence"/>
</dbReference>
<accession>A0A443RSL2</accession>
<dbReference type="InterPro" id="IPR035940">
    <property type="entry name" value="CAP_sf"/>
</dbReference>
<evidence type="ECO:0000313" key="3">
    <source>
        <dbReference type="EMBL" id="RWS18169.1"/>
    </source>
</evidence>
<gene>
    <name evidence="3" type="ORF">B4U80_14673</name>
</gene>
<feature type="chain" id="PRO_5019489409" evidence="1">
    <location>
        <begin position="19"/>
        <end position="104"/>
    </location>
</feature>
<name>A0A443RSL2_9ACAR</name>
<dbReference type="Pfam" id="PF00188">
    <property type="entry name" value="CAP"/>
    <property type="match status" value="1"/>
</dbReference>
<protein>
    <submittedName>
        <fullName evidence="3">Type-1 pathogenesis-related protein-like protein</fullName>
    </submittedName>
</protein>
<dbReference type="SUPFAM" id="SSF55797">
    <property type="entry name" value="PR-1-like"/>
    <property type="match status" value="1"/>
</dbReference>
<dbReference type="Gene3D" id="3.40.33.10">
    <property type="entry name" value="CAP"/>
    <property type="match status" value="1"/>
</dbReference>
<dbReference type="STRING" id="299467.A0A443RSL2"/>
<keyword evidence="1" id="KW-0732">Signal</keyword>